<dbReference type="Proteomes" id="UP000600101">
    <property type="component" value="Unassembled WGS sequence"/>
</dbReference>
<organism evidence="1 2">
    <name type="scientific">Siccirubricoccus deserti</name>
    <dbReference type="NCBI Taxonomy" id="2013562"/>
    <lineage>
        <taxon>Bacteria</taxon>
        <taxon>Pseudomonadati</taxon>
        <taxon>Pseudomonadota</taxon>
        <taxon>Alphaproteobacteria</taxon>
        <taxon>Acetobacterales</taxon>
        <taxon>Roseomonadaceae</taxon>
        <taxon>Siccirubricoccus</taxon>
    </lineage>
</organism>
<accession>A0A9X0R3B5</accession>
<evidence type="ECO:0000313" key="1">
    <source>
        <dbReference type="EMBL" id="MBC4017658.1"/>
    </source>
</evidence>
<protein>
    <recommendedName>
        <fullName evidence="3">Tripartite tricarboxylate transporter substrate binding protein</fullName>
    </recommendedName>
</protein>
<evidence type="ECO:0008006" key="3">
    <source>
        <dbReference type="Google" id="ProtNLM"/>
    </source>
</evidence>
<sequence length="75" mass="8238">MVRPVPPGPPPGAVLEVLHRAATEAAAQPEYREAIARLEMRPYPLSPAEFGRRLKADYDKWGPIVAESGFKPEEG</sequence>
<dbReference type="RefSeq" id="WP_186772447.1">
    <property type="nucleotide sequence ID" value="NZ_JACOMF010000032.1"/>
</dbReference>
<comment type="caution">
    <text evidence="1">The sequence shown here is derived from an EMBL/GenBank/DDBJ whole genome shotgun (WGS) entry which is preliminary data.</text>
</comment>
<dbReference type="Gene3D" id="3.40.190.150">
    <property type="entry name" value="Bordetella uptake gene, domain 1"/>
    <property type="match status" value="1"/>
</dbReference>
<proteinExistence type="predicted"/>
<reference evidence="1" key="1">
    <citation type="submission" date="2020-08" db="EMBL/GenBank/DDBJ databases">
        <authorList>
            <person name="Hu Y."/>
            <person name="Nguyen S.V."/>
            <person name="Li F."/>
            <person name="Fanning S."/>
        </authorList>
    </citation>
    <scope>NUCLEOTIDE SEQUENCE</scope>
    <source>
        <strain evidence="1">SYSU D8009</strain>
    </source>
</reference>
<gene>
    <name evidence="1" type="ORF">H7965_20340</name>
</gene>
<keyword evidence="2" id="KW-1185">Reference proteome</keyword>
<dbReference type="EMBL" id="JACOMF010000032">
    <property type="protein sequence ID" value="MBC4017658.1"/>
    <property type="molecule type" value="Genomic_DNA"/>
</dbReference>
<dbReference type="InterPro" id="IPR042100">
    <property type="entry name" value="Bug_dom1"/>
</dbReference>
<name>A0A9X0R3B5_9PROT</name>
<evidence type="ECO:0000313" key="2">
    <source>
        <dbReference type="Proteomes" id="UP000600101"/>
    </source>
</evidence>
<dbReference type="AlphaFoldDB" id="A0A9X0R3B5"/>